<feature type="compositionally biased region" description="Low complexity" evidence="1">
    <location>
        <begin position="626"/>
        <end position="639"/>
    </location>
</feature>
<dbReference type="GO" id="GO:0031149">
    <property type="term" value="P:sorocarp stalk cell differentiation"/>
    <property type="evidence" value="ECO:0007669"/>
    <property type="project" value="EnsemblProtists"/>
</dbReference>
<evidence type="ECO:0000313" key="3">
    <source>
        <dbReference type="Proteomes" id="UP000007797"/>
    </source>
</evidence>
<dbReference type="Pfam" id="PF04910">
    <property type="entry name" value="Tcf25"/>
    <property type="match status" value="1"/>
</dbReference>
<dbReference type="GO" id="GO:1990112">
    <property type="term" value="C:RQC complex"/>
    <property type="evidence" value="ECO:0007669"/>
    <property type="project" value="TreeGrafter"/>
</dbReference>
<dbReference type="InterPro" id="IPR006994">
    <property type="entry name" value="TCF25/Rqc1"/>
</dbReference>
<dbReference type="PANTHER" id="PTHR22684:SF0">
    <property type="entry name" value="RIBOSOME QUALITY CONTROL COMPLEX SUBUNIT TCF25"/>
    <property type="match status" value="1"/>
</dbReference>
<dbReference type="GO" id="GO:0071944">
    <property type="term" value="C:cell periphery"/>
    <property type="evidence" value="ECO:0007669"/>
    <property type="project" value="EnsemblProtists"/>
</dbReference>
<name>F4Q6S5_CACFS</name>
<feature type="compositionally biased region" description="Basic residues" evidence="1">
    <location>
        <begin position="1"/>
        <end position="10"/>
    </location>
</feature>
<dbReference type="OrthoDB" id="205993at2759"/>
<dbReference type="RefSeq" id="XP_004354985.1">
    <property type="nucleotide sequence ID" value="XM_004354933.1"/>
</dbReference>
<dbReference type="GeneID" id="14868582"/>
<feature type="compositionally biased region" description="Low complexity" evidence="1">
    <location>
        <begin position="16"/>
        <end position="25"/>
    </location>
</feature>
<accession>F4Q6S5</accession>
<reference evidence="3" key="1">
    <citation type="journal article" date="2011" name="Genome Res.">
        <title>Phylogeny-wide analysis of social amoeba genomes highlights ancient origins for complex intercellular communication.</title>
        <authorList>
            <person name="Heidel A.J."/>
            <person name="Lawal H.M."/>
            <person name="Felder M."/>
            <person name="Schilde C."/>
            <person name="Helps N.R."/>
            <person name="Tunggal B."/>
            <person name="Rivero F."/>
            <person name="John U."/>
            <person name="Schleicher M."/>
            <person name="Eichinger L."/>
            <person name="Platzer M."/>
            <person name="Noegel A.A."/>
            <person name="Schaap P."/>
            <person name="Gloeckner G."/>
        </authorList>
    </citation>
    <scope>NUCLEOTIDE SEQUENCE [LARGE SCALE GENOMIC DNA]</scope>
    <source>
        <strain evidence="3">SH3</strain>
    </source>
</reference>
<gene>
    <name evidence="2" type="primary">tcf25</name>
    <name evidence="2" type="ORF">DFA_09132</name>
</gene>
<feature type="region of interest" description="Disordered" evidence="1">
    <location>
        <begin position="158"/>
        <end position="181"/>
    </location>
</feature>
<sequence length="701" mass="81205">MSSRLMRKVKKDNDLLDNNNHSTADSSDDDGTSDEEESPVVQQKKKVVSSFSMLGLSDQEDEDDNEQQQEEEDEDEEEEEEEEQVVEVKPKQSNTPKQPQQQQSSSKNKNKNKKGKQQQQQSQQQQSSSSSKNKNKKKNNSNSLNKQLDELVDIINDKSSSTSTSTSTTSTTSTLSSLSDPTGLRDMIIIEPKNMNPSNELKKLFGCKIVCHTTADQTTNSDIREVEKNTSKQQNNPYYNINLQLAKKKHLIFVSPKTEWPPLLNPLSMEVDRVEGAITYYRLKWTENYRRVQQDFLTVLQSHDPMTIAELLRYYPYHIDSLLQLSQVCLQTADFQHAGDFVERAIFAFESSFHHNFNPLLGNSRFEYKIQDNKTGFLSIFRHIQILGRRGCPRTALEYCKMLLSFDYNDPLYVRLIIDYYALRSKQYGWLVDFYKKVTKIGNQSLYLLPNFCYSSALAKFFSEKAGNAKHEESSKWLQTALIRFPMLLRPLIQKLKTTLLSTQTNSTFGNSLCRKNHTLWDSPQVIEWLKENVKAVIGRVAIKDPIIEESINEVLKEYSVVDQNMFDHLFLSEYSDVIQRLPPDVIEVMRQEGFNNIEPPQGVDPRRVGQGFQVYRRQPVRQQVVRQQQQQQQQQQPQEPLIQENPDYHPLLHFVRTLLPFGQGGGNNQQQEQAQRGFLDDYVDVIYDDDDEQEQDEQQD</sequence>
<proteinExistence type="predicted"/>
<organism evidence="2 3">
    <name type="scientific">Cavenderia fasciculata</name>
    <name type="common">Slime mold</name>
    <name type="synonym">Dictyostelium fasciculatum</name>
    <dbReference type="NCBI Taxonomy" id="261658"/>
    <lineage>
        <taxon>Eukaryota</taxon>
        <taxon>Amoebozoa</taxon>
        <taxon>Evosea</taxon>
        <taxon>Eumycetozoa</taxon>
        <taxon>Dictyostelia</taxon>
        <taxon>Acytosteliales</taxon>
        <taxon>Cavenderiaceae</taxon>
        <taxon>Cavenderia</taxon>
    </lineage>
</organism>
<protein>
    <submittedName>
        <fullName evidence="2">Nulp1-type basic helix-loop-helix domain-containing protein</fullName>
    </submittedName>
</protein>
<feature type="compositionally biased region" description="Acidic residues" evidence="1">
    <location>
        <begin position="26"/>
        <end position="38"/>
    </location>
</feature>
<feature type="compositionally biased region" description="Low complexity" evidence="1">
    <location>
        <begin position="159"/>
        <end position="179"/>
    </location>
</feature>
<dbReference type="STRING" id="1054147.F4Q6S5"/>
<feature type="compositionally biased region" description="Low complexity" evidence="1">
    <location>
        <begin position="91"/>
        <end position="107"/>
    </location>
</feature>
<evidence type="ECO:0000256" key="1">
    <source>
        <dbReference type="SAM" id="MobiDB-lite"/>
    </source>
</evidence>
<dbReference type="GO" id="GO:0005634">
    <property type="term" value="C:nucleus"/>
    <property type="evidence" value="ECO:0007669"/>
    <property type="project" value="EnsemblProtists"/>
</dbReference>
<dbReference type="OMA" id="IWGKMPP"/>
<dbReference type="AlphaFoldDB" id="F4Q6S5"/>
<feature type="region of interest" description="Disordered" evidence="1">
    <location>
        <begin position="1"/>
        <end position="146"/>
    </location>
</feature>
<feature type="compositionally biased region" description="Acidic residues" evidence="1">
    <location>
        <begin position="58"/>
        <end position="85"/>
    </location>
</feature>
<evidence type="ECO:0000313" key="2">
    <source>
        <dbReference type="EMBL" id="EGG16585.1"/>
    </source>
</evidence>
<dbReference type="EMBL" id="GL883023">
    <property type="protein sequence ID" value="EGG16585.1"/>
    <property type="molecule type" value="Genomic_DNA"/>
</dbReference>
<keyword evidence="3" id="KW-1185">Reference proteome</keyword>
<feature type="region of interest" description="Disordered" evidence="1">
    <location>
        <begin position="626"/>
        <end position="645"/>
    </location>
</feature>
<dbReference type="Proteomes" id="UP000007797">
    <property type="component" value="Unassembled WGS sequence"/>
</dbReference>
<feature type="compositionally biased region" description="Low complexity" evidence="1">
    <location>
        <begin position="117"/>
        <end position="132"/>
    </location>
</feature>
<dbReference type="KEGG" id="dfa:DFA_09132"/>
<dbReference type="PANTHER" id="PTHR22684">
    <property type="entry name" value="NULP1-RELATED"/>
    <property type="match status" value="1"/>
</dbReference>